<dbReference type="InterPro" id="IPR009875">
    <property type="entry name" value="PilZ_domain"/>
</dbReference>
<evidence type="ECO:0000259" key="1">
    <source>
        <dbReference type="Pfam" id="PF07238"/>
    </source>
</evidence>
<feature type="domain" description="PilZ" evidence="1">
    <location>
        <begin position="124"/>
        <end position="209"/>
    </location>
</feature>
<dbReference type="OrthoDB" id="3525359at2"/>
<dbReference type="Proteomes" id="UP000225548">
    <property type="component" value="Unassembled WGS sequence"/>
</dbReference>
<dbReference type="RefSeq" id="WP_098454440.1">
    <property type="nucleotide sequence ID" value="NZ_PDJG01000001.1"/>
</dbReference>
<proteinExistence type="predicted"/>
<comment type="caution">
    <text evidence="2">The sequence shown here is derived from an EMBL/GenBank/DDBJ whole genome shotgun (WGS) entry which is preliminary data.</text>
</comment>
<organism evidence="2 3">
    <name type="scientific">Sanguibacter antarcticus</name>
    <dbReference type="NCBI Taxonomy" id="372484"/>
    <lineage>
        <taxon>Bacteria</taxon>
        <taxon>Bacillati</taxon>
        <taxon>Actinomycetota</taxon>
        <taxon>Actinomycetes</taxon>
        <taxon>Micrococcales</taxon>
        <taxon>Sanguibacteraceae</taxon>
        <taxon>Sanguibacter</taxon>
    </lineage>
</organism>
<reference evidence="2 3" key="1">
    <citation type="submission" date="2017-10" db="EMBL/GenBank/DDBJ databases">
        <title>Sequencing the genomes of 1000 actinobacteria strains.</title>
        <authorList>
            <person name="Klenk H.-P."/>
        </authorList>
    </citation>
    <scope>NUCLEOTIDE SEQUENCE [LARGE SCALE GENOMIC DNA]</scope>
    <source>
        <strain evidence="2 3">DSM 18966</strain>
    </source>
</reference>
<gene>
    <name evidence="2" type="ORF">ATL42_1059</name>
</gene>
<protein>
    <submittedName>
        <fullName evidence="2">PilZ domain-containing protein</fullName>
    </submittedName>
</protein>
<keyword evidence="3" id="KW-1185">Reference proteome</keyword>
<dbReference type="AlphaFoldDB" id="A0A2A9E4T7"/>
<evidence type="ECO:0000313" key="2">
    <source>
        <dbReference type="EMBL" id="PFG33199.1"/>
    </source>
</evidence>
<dbReference type="GO" id="GO:0035438">
    <property type="term" value="F:cyclic-di-GMP binding"/>
    <property type="evidence" value="ECO:0007669"/>
    <property type="project" value="InterPro"/>
</dbReference>
<accession>A0A2A9E4T7</accession>
<sequence length="220" mass="24574">MTRATLPVAGEQIEVSTSEERSYTTWVDQSDGHVMRVFAPHDLLVIDLPGPGSTVVVRWHSPRGRHHVDTVFIERRGDGGLQWILEVEGRLRLTQDRQYVRGAGGEQVTLKRVDPEPEEGAEPLREPAELTTGFVVDLSERGVRARFEALDLVPEDVVTMTLALDETSTSITGTVLRVFPAARGVQPEVVVVFETDDATATMLRRYVLQSQMRARQFAVR</sequence>
<dbReference type="EMBL" id="PDJG01000001">
    <property type="protein sequence ID" value="PFG33199.1"/>
    <property type="molecule type" value="Genomic_DNA"/>
</dbReference>
<dbReference type="Pfam" id="PF07238">
    <property type="entry name" value="PilZ"/>
    <property type="match status" value="1"/>
</dbReference>
<name>A0A2A9E4T7_9MICO</name>
<evidence type="ECO:0000313" key="3">
    <source>
        <dbReference type="Proteomes" id="UP000225548"/>
    </source>
</evidence>